<keyword evidence="3" id="KW-1003">Cell membrane</keyword>
<dbReference type="InterPro" id="IPR045324">
    <property type="entry name" value="Small_multidrug_res"/>
</dbReference>
<dbReference type="InterPro" id="IPR000390">
    <property type="entry name" value="Small_drug/metabolite_transptr"/>
</dbReference>
<dbReference type="Pfam" id="PF00893">
    <property type="entry name" value="Multi_Drug_Res"/>
    <property type="match status" value="1"/>
</dbReference>
<dbReference type="AlphaFoldDB" id="A0AAC9KAS8"/>
<dbReference type="RefSeq" id="WP_072572369.1">
    <property type="nucleotide sequence ID" value="NZ_CP018191.1"/>
</dbReference>
<evidence type="ECO:0000256" key="8">
    <source>
        <dbReference type="RuleBase" id="RU003942"/>
    </source>
</evidence>
<evidence type="ECO:0000256" key="2">
    <source>
        <dbReference type="ARBA" id="ARBA00022448"/>
    </source>
</evidence>
<keyword evidence="5 9" id="KW-1133">Transmembrane helix</keyword>
<comment type="similarity">
    <text evidence="7 8">Belongs to the drug/metabolite transporter (DMT) superfamily. Small multidrug resistance (SMR) (TC 2.A.7.1) family.</text>
</comment>
<proteinExistence type="inferred from homology"/>
<evidence type="ECO:0000256" key="5">
    <source>
        <dbReference type="ARBA" id="ARBA00022989"/>
    </source>
</evidence>
<evidence type="ECO:0000256" key="1">
    <source>
        <dbReference type="ARBA" id="ARBA00004651"/>
    </source>
</evidence>
<evidence type="ECO:0000256" key="9">
    <source>
        <dbReference type="SAM" id="Phobius"/>
    </source>
</evidence>
<dbReference type="PANTHER" id="PTHR30561">
    <property type="entry name" value="SMR FAMILY PROTON-DEPENDENT DRUG EFFLUX TRANSPORTER SUGE"/>
    <property type="match status" value="1"/>
</dbReference>
<dbReference type="EMBL" id="CP018191">
    <property type="protein sequence ID" value="APH54294.1"/>
    <property type="molecule type" value="Genomic_DNA"/>
</dbReference>
<protein>
    <submittedName>
        <fullName evidence="10">QuateRNAry ammonium compound-resistance protein</fullName>
    </submittedName>
</protein>
<feature type="transmembrane region" description="Helical" evidence="9">
    <location>
        <begin position="31"/>
        <end position="48"/>
    </location>
</feature>
<organism evidence="10 11">
    <name type="scientific">Granulibacter bethesdensis</name>
    <dbReference type="NCBI Taxonomy" id="364410"/>
    <lineage>
        <taxon>Bacteria</taxon>
        <taxon>Pseudomonadati</taxon>
        <taxon>Pseudomonadota</taxon>
        <taxon>Alphaproteobacteria</taxon>
        <taxon>Acetobacterales</taxon>
        <taxon>Acetobacteraceae</taxon>
        <taxon>Granulibacter</taxon>
    </lineage>
</organism>
<name>A0AAC9KAS8_9PROT</name>
<dbReference type="GO" id="GO:0022857">
    <property type="term" value="F:transmembrane transporter activity"/>
    <property type="evidence" value="ECO:0007669"/>
    <property type="project" value="InterPro"/>
</dbReference>
<dbReference type="InterPro" id="IPR037185">
    <property type="entry name" value="EmrE-like"/>
</dbReference>
<feature type="transmembrane region" description="Helical" evidence="9">
    <location>
        <begin position="85"/>
        <end position="104"/>
    </location>
</feature>
<evidence type="ECO:0000313" key="11">
    <source>
        <dbReference type="Proteomes" id="UP000182373"/>
    </source>
</evidence>
<dbReference type="FunFam" id="1.10.3730.20:FF:000001">
    <property type="entry name" value="Quaternary ammonium compound resistance transporter SugE"/>
    <property type="match status" value="1"/>
</dbReference>
<dbReference type="SUPFAM" id="SSF103481">
    <property type="entry name" value="Multidrug resistance efflux transporter EmrE"/>
    <property type="match status" value="1"/>
</dbReference>
<dbReference type="Gene3D" id="1.10.3730.20">
    <property type="match status" value="1"/>
</dbReference>
<evidence type="ECO:0000313" key="10">
    <source>
        <dbReference type="EMBL" id="APH54294.1"/>
    </source>
</evidence>
<evidence type="ECO:0000256" key="4">
    <source>
        <dbReference type="ARBA" id="ARBA00022692"/>
    </source>
</evidence>
<keyword evidence="2" id="KW-0813">Transport</keyword>
<evidence type="ECO:0000256" key="7">
    <source>
        <dbReference type="ARBA" id="ARBA00038032"/>
    </source>
</evidence>
<keyword evidence="4 8" id="KW-0812">Transmembrane</keyword>
<feature type="transmembrane region" description="Helical" evidence="9">
    <location>
        <begin position="60"/>
        <end position="79"/>
    </location>
</feature>
<reference evidence="11" key="1">
    <citation type="submission" date="2016-11" db="EMBL/GenBank/DDBJ databases">
        <title>Comparative genomic and phenotypic analysis of Granulibacter bethesdensis clinical isolates from patients with chronic granulomatous disease.</title>
        <authorList>
            <person name="Zarember K.A."/>
            <person name="Porcella S.F."/>
            <person name="Chu J."/>
            <person name="Ding L."/>
            <person name="Dahlstrom E."/>
            <person name="Barbian K."/>
            <person name="Martens C."/>
            <person name="Sykora L."/>
            <person name="Kramer S."/>
            <person name="Pettinato A.M."/>
            <person name="Hong H."/>
            <person name="Wald G."/>
            <person name="Berg L.J."/>
            <person name="Rogge L.S."/>
            <person name="Greenberg D.E."/>
            <person name="Falcone E.L."/>
            <person name="Neves J.F."/>
            <person name="Simoes M.J."/>
            <person name="Casal M."/>
            <person name="Rodriguez-Lopez F.C."/>
            <person name="Zelazny A."/>
            <person name="Gallin J.I."/>
            <person name="Holland S.M."/>
        </authorList>
    </citation>
    <scope>NUCLEOTIDE SEQUENCE [LARGE SCALE GENOMIC DNA]</scope>
    <source>
        <strain evidence="11">NIH9.1</strain>
    </source>
</reference>
<sequence length="109" mass="10937">MPAGAWLLLAILSEVIGTVGLKQSEGFSKPGWIAVIALAYGAAFFMLAQALRTMPVGTAYAVWSGIGTAAIALIGVVFLGQKLDAAALAGIGLIIAGVLTINLLSGSGH</sequence>
<accession>A0AAC9KAS8</accession>
<dbReference type="GO" id="GO:0005886">
    <property type="term" value="C:plasma membrane"/>
    <property type="evidence" value="ECO:0007669"/>
    <property type="project" value="UniProtKB-SubCell"/>
</dbReference>
<keyword evidence="6 9" id="KW-0472">Membrane</keyword>
<dbReference type="PANTHER" id="PTHR30561:SF1">
    <property type="entry name" value="MULTIDRUG TRANSPORTER EMRE"/>
    <property type="match status" value="1"/>
</dbReference>
<comment type="subcellular location">
    <subcellularLocation>
        <location evidence="1 8">Cell membrane</location>
        <topology evidence="1 8">Multi-pass membrane protein</topology>
    </subcellularLocation>
</comment>
<evidence type="ECO:0000256" key="3">
    <source>
        <dbReference type="ARBA" id="ARBA00022475"/>
    </source>
</evidence>
<dbReference type="GO" id="GO:1990961">
    <property type="term" value="P:xenobiotic detoxification by transmembrane export across the plasma membrane"/>
    <property type="evidence" value="ECO:0007669"/>
    <property type="project" value="UniProtKB-ARBA"/>
</dbReference>
<gene>
    <name evidence="10" type="ORF">GbCGDNIH9_1000</name>
</gene>
<evidence type="ECO:0000256" key="6">
    <source>
        <dbReference type="ARBA" id="ARBA00023136"/>
    </source>
</evidence>
<dbReference type="Proteomes" id="UP000182373">
    <property type="component" value="Chromosome"/>
</dbReference>